<name>A0A2D3W5D9_9BACT</name>
<evidence type="ECO:0000313" key="2">
    <source>
        <dbReference type="Proteomes" id="UP000231638"/>
    </source>
</evidence>
<accession>A0A2D3W5D9</accession>
<dbReference type="AlphaFoldDB" id="A0A2D3W5D9"/>
<protein>
    <submittedName>
        <fullName evidence="1">Uncharacterized protein</fullName>
    </submittedName>
</protein>
<dbReference type="SUPFAM" id="SSF50692">
    <property type="entry name" value="ADC-like"/>
    <property type="match status" value="1"/>
</dbReference>
<dbReference type="InterPro" id="IPR009010">
    <property type="entry name" value="Asp_de-COase-like_dom_sf"/>
</dbReference>
<gene>
    <name evidence="1" type="ORF">CFH80_09175</name>
</gene>
<reference evidence="1 2" key="1">
    <citation type="journal article" date="2017" name="Front. Microbiol.">
        <title>Comparative Genomic Analysis of the Class Epsilonproteobacteria and Proposed Reclassification to Epsilonbacteraeota (phyl. nov.).</title>
        <authorList>
            <person name="Waite D.W."/>
            <person name="Vanwonterghem I."/>
            <person name="Rinke C."/>
            <person name="Parks D.H."/>
            <person name="Zhang Y."/>
            <person name="Takai K."/>
            <person name="Sievert S.M."/>
            <person name="Simon J."/>
            <person name="Campbell B.J."/>
            <person name="Hanson T.E."/>
            <person name="Woyke T."/>
            <person name="Klotz M.G."/>
            <person name="Hugenholtz P."/>
        </authorList>
    </citation>
    <scope>NUCLEOTIDE SEQUENCE [LARGE SCALE GENOMIC DNA]</scope>
    <source>
        <strain evidence="1">UBA11420</strain>
    </source>
</reference>
<sequence length="62" mass="7058">RLRAKVTDNVQKGTLMMYEQYYHNTIYNVNELVDDTSSDMGAFKTGAPGVALHDTFVNFKKL</sequence>
<organism evidence="1 2">
    <name type="scientific">Sulfurospirillum cavolei</name>
    <dbReference type="NCBI Taxonomy" id="366522"/>
    <lineage>
        <taxon>Bacteria</taxon>
        <taxon>Pseudomonadati</taxon>
        <taxon>Campylobacterota</taxon>
        <taxon>Epsilonproteobacteria</taxon>
        <taxon>Campylobacterales</taxon>
        <taxon>Sulfurospirillaceae</taxon>
        <taxon>Sulfurospirillum</taxon>
    </lineage>
</organism>
<dbReference type="Proteomes" id="UP000231638">
    <property type="component" value="Unassembled WGS sequence"/>
</dbReference>
<proteinExistence type="predicted"/>
<dbReference type="EMBL" id="DLUG01000236">
    <property type="protein sequence ID" value="DAB35628.1"/>
    <property type="molecule type" value="Genomic_DNA"/>
</dbReference>
<comment type="caution">
    <text evidence="1">The sequence shown here is derived from an EMBL/GenBank/DDBJ whole genome shotgun (WGS) entry which is preliminary data.</text>
</comment>
<dbReference type="Gene3D" id="2.40.40.20">
    <property type="match status" value="1"/>
</dbReference>
<evidence type="ECO:0000313" key="1">
    <source>
        <dbReference type="EMBL" id="DAB35628.1"/>
    </source>
</evidence>
<feature type="non-terminal residue" evidence="1">
    <location>
        <position position="1"/>
    </location>
</feature>